<name>A0AAV7PRQ0_PLEWA</name>
<feature type="compositionally biased region" description="Basic and acidic residues" evidence="1">
    <location>
        <begin position="63"/>
        <end position="75"/>
    </location>
</feature>
<feature type="compositionally biased region" description="Basic and acidic residues" evidence="1">
    <location>
        <begin position="21"/>
        <end position="35"/>
    </location>
</feature>
<evidence type="ECO:0000256" key="1">
    <source>
        <dbReference type="SAM" id="MobiDB-lite"/>
    </source>
</evidence>
<gene>
    <name evidence="2" type="ORF">NDU88_008477</name>
</gene>
<dbReference type="AlphaFoldDB" id="A0AAV7PRQ0"/>
<dbReference type="EMBL" id="JANPWB010000011">
    <property type="protein sequence ID" value="KAJ1130121.1"/>
    <property type="molecule type" value="Genomic_DNA"/>
</dbReference>
<dbReference type="Proteomes" id="UP001066276">
    <property type="component" value="Chromosome 7"/>
</dbReference>
<proteinExistence type="predicted"/>
<protein>
    <submittedName>
        <fullName evidence="2">Uncharacterized protein</fullName>
    </submittedName>
</protein>
<feature type="region of interest" description="Disordered" evidence="1">
    <location>
        <begin position="1"/>
        <end position="86"/>
    </location>
</feature>
<organism evidence="2 3">
    <name type="scientific">Pleurodeles waltl</name>
    <name type="common">Iberian ribbed newt</name>
    <dbReference type="NCBI Taxonomy" id="8319"/>
    <lineage>
        <taxon>Eukaryota</taxon>
        <taxon>Metazoa</taxon>
        <taxon>Chordata</taxon>
        <taxon>Craniata</taxon>
        <taxon>Vertebrata</taxon>
        <taxon>Euteleostomi</taxon>
        <taxon>Amphibia</taxon>
        <taxon>Batrachia</taxon>
        <taxon>Caudata</taxon>
        <taxon>Salamandroidea</taxon>
        <taxon>Salamandridae</taxon>
        <taxon>Pleurodelinae</taxon>
        <taxon>Pleurodeles</taxon>
    </lineage>
</organism>
<feature type="compositionally biased region" description="Basic residues" evidence="1">
    <location>
        <begin position="8"/>
        <end position="20"/>
    </location>
</feature>
<evidence type="ECO:0000313" key="2">
    <source>
        <dbReference type="EMBL" id="KAJ1130121.1"/>
    </source>
</evidence>
<evidence type="ECO:0000313" key="3">
    <source>
        <dbReference type="Proteomes" id="UP001066276"/>
    </source>
</evidence>
<sequence>MPATSRSHASHRVRRKRSAKRACDKSIIRSLEMKRGLHGKAAHPRSPAPAPQITQGVPSGSPREGRTAPEIETKRPKTANHTALKARSSKIVVGPRKPCERRRLFYIFFPITQQSVQGFYCRSRVALQNKTSPVAEGLKLVVRVKYTVVELGDPSKYLHTLFCQKCPDQAACEARAWIADSPRRWRADGMQECGRPRMSGVYQRSFPRGGSKACAYRLT</sequence>
<accession>A0AAV7PRQ0</accession>
<reference evidence="2" key="1">
    <citation type="journal article" date="2022" name="bioRxiv">
        <title>Sequencing and chromosome-scale assembly of the giantPleurodeles waltlgenome.</title>
        <authorList>
            <person name="Brown T."/>
            <person name="Elewa A."/>
            <person name="Iarovenko S."/>
            <person name="Subramanian E."/>
            <person name="Araus A.J."/>
            <person name="Petzold A."/>
            <person name="Susuki M."/>
            <person name="Suzuki K.-i.T."/>
            <person name="Hayashi T."/>
            <person name="Toyoda A."/>
            <person name="Oliveira C."/>
            <person name="Osipova E."/>
            <person name="Leigh N.D."/>
            <person name="Simon A."/>
            <person name="Yun M.H."/>
        </authorList>
    </citation>
    <scope>NUCLEOTIDE SEQUENCE</scope>
    <source>
        <strain evidence="2">20211129_DDA</strain>
        <tissue evidence="2">Liver</tissue>
    </source>
</reference>
<keyword evidence="3" id="KW-1185">Reference proteome</keyword>
<comment type="caution">
    <text evidence="2">The sequence shown here is derived from an EMBL/GenBank/DDBJ whole genome shotgun (WGS) entry which is preliminary data.</text>
</comment>